<dbReference type="Gene3D" id="3.10.10.10">
    <property type="entry name" value="HIV Type 1 Reverse Transcriptase, subunit A, domain 1"/>
    <property type="match status" value="1"/>
</dbReference>
<dbReference type="InterPro" id="IPR043502">
    <property type="entry name" value="DNA/RNA_pol_sf"/>
</dbReference>
<reference evidence="2 3" key="1">
    <citation type="submission" date="2024-04" db="EMBL/GenBank/DDBJ databases">
        <title>Genome assembly C_amara_ONT_v2.</title>
        <authorList>
            <person name="Yant L."/>
            <person name="Moore C."/>
            <person name="Slenker M."/>
        </authorList>
    </citation>
    <scope>NUCLEOTIDE SEQUENCE [LARGE SCALE GENOMIC DNA]</scope>
    <source>
        <tissue evidence="2">Leaf</tissue>
    </source>
</reference>
<dbReference type="PANTHER" id="PTHR15503">
    <property type="entry name" value="LDOC1 RELATED"/>
    <property type="match status" value="1"/>
</dbReference>
<evidence type="ECO:0000313" key="3">
    <source>
        <dbReference type="Proteomes" id="UP001558713"/>
    </source>
</evidence>
<feature type="domain" description="Reverse transcriptase" evidence="1">
    <location>
        <begin position="152"/>
        <end position="211"/>
    </location>
</feature>
<dbReference type="InterPro" id="IPR032567">
    <property type="entry name" value="RTL1-rel"/>
</dbReference>
<name>A0ABD1BU28_CARAN</name>
<evidence type="ECO:0000259" key="1">
    <source>
        <dbReference type="Pfam" id="PF00078"/>
    </source>
</evidence>
<keyword evidence="3" id="KW-1185">Reference proteome</keyword>
<dbReference type="Pfam" id="PF00078">
    <property type="entry name" value="RVT_1"/>
    <property type="match status" value="1"/>
</dbReference>
<comment type="caution">
    <text evidence="2">The sequence shown here is derived from an EMBL/GenBank/DDBJ whole genome shotgun (WGS) entry which is preliminary data.</text>
</comment>
<dbReference type="InterPro" id="IPR043128">
    <property type="entry name" value="Rev_trsase/Diguanyl_cyclase"/>
</dbReference>
<dbReference type="EMBL" id="JBANAX010000149">
    <property type="protein sequence ID" value="KAL1220683.1"/>
    <property type="molecule type" value="Genomic_DNA"/>
</dbReference>
<dbReference type="Gene3D" id="3.30.70.270">
    <property type="match status" value="1"/>
</dbReference>
<sequence>MDKLGKFRAHLDCHQGRVEFDRGKGRLVYQGVRSTSGSLVILVMQAERMIERGCEEYLATISLPEAVGEIKVHNSRVVEEFQDVFQSLQGLPLSRSDPFTIELEPGTTPISKAPYRMAPAELAELKKQLEELLSKEFIRPNTSPCGAPVLFVKKKDMSFWLCINYQGLNRVTVKNIYPLPQIDELLDQLRGSTWFSKIDLASGYHQIPIDEVDI</sequence>
<proteinExistence type="predicted"/>
<gene>
    <name evidence="2" type="ORF">V5N11_007452</name>
</gene>
<dbReference type="CDD" id="cd01647">
    <property type="entry name" value="RT_LTR"/>
    <property type="match status" value="1"/>
</dbReference>
<dbReference type="AlphaFoldDB" id="A0ABD1BU28"/>
<protein>
    <submittedName>
        <fullName evidence="2">RNA-directed DNA polymerase-like protein</fullName>
    </submittedName>
</protein>
<accession>A0ABD1BU28</accession>
<organism evidence="2 3">
    <name type="scientific">Cardamine amara subsp. amara</name>
    <dbReference type="NCBI Taxonomy" id="228776"/>
    <lineage>
        <taxon>Eukaryota</taxon>
        <taxon>Viridiplantae</taxon>
        <taxon>Streptophyta</taxon>
        <taxon>Embryophyta</taxon>
        <taxon>Tracheophyta</taxon>
        <taxon>Spermatophyta</taxon>
        <taxon>Magnoliopsida</taxon>
        <taxon>eudicotyledons</taxon>
        <taxon>Gunneridae</taxon>
        <taxon>Pentapetalae</taxon>
        <taxon>rosids</taxon>
        <taxon>malvids</taxon>
        <taxon>Brassicales</taxon>
        <taxon>Brassicaceae</taxon>
        <taxon>Cardamineae</taxon>
        <taxon>Cardamine</taxon>
    </lineage>
</organism>
<dbReference type="SUPFAM" id="SSF56672">
    <property type="entry name" value="DNA/RNA polymerases"/>
    <property type="match status" value="1"/>
</dbReference>
<dbReference type="Proteomes" id="UP001558713">
    <property type="component" value="Unassembled WGS sequence"/>
</dbReference>
<evidence type="ECO:0000313" key="2">
    <source>
        <dbReference type="EMBL" id="KAL1220683.1"/>
    </source>
</evidence>
<dbReference type="PANTHER" id="PTHR15503:SF45">
    <property type="entry name" value="RNA-DIRECTED DNA POLYMERASE HOMOLOG"/>
    <property type="match status" value="1"/>
</dbReference>
<dbReference type="InterPro" id="IPR000477">
    <property type="entry name" value="RT_dom"/>
</dbReference>